<dbReference type="Proteomes" id="UP000288388">
    <property type="component" value="Unassembled WGS sequence"/>
</dbReference>
<evidence type="ECO:0000256" key="9">
    <source>
        <dbReference type="PROSITE-ProRule" id="PRU00169"/>
    </source>
</evidence>
<evidence type="ECO:0000256" key="8">
    <source>
        <dbReference type="ARBA" id="ARBA00023316"/>
    </source>
</evidence>
<keyword evidence="7" id="KW-0046">Antibiotic resistance</keyword>
<feature type="domain" description="OmpR/PhoB-type" evidence="12">
    <location>
        <begin position="124"/>
        <end position="225"/>
    </location>
</feature>
<feature type="DNA-binding region" description="OmpR/PhoB-type" evidence="10">
    <location>
        <begin position="124"/>
        <end position="225"/>
    </location>
</feature>
<keyword evidence="6" id="KW-0804">Transcription</keyword>
<evidence type="ECO:0000256" key="4">
    <source>
        <dbReference type="ARBA" id="ARBA00023015"/>
    </source>
</evidence>
<gene>
    <name evidence="13" type="ORF">EK398_09760</name>
</gene>
<dbReference type="GO" id="GO:0000976">
    <property type="term" value="F:transcription cis-regulatory region binding"/>
    <property type="evidence" value="ECO:0007669"/>
    <property type="project" value="TreeGrafter"/>
</dbReference>
<dbReference type="Pfam" id="PF00486">
    <property type="entry name" value="Trans_reg_C"/>
    <property type="match status" value="1"/>
</dbReference>
<dbReference type="Gene3D" id="3.40.50.2300">
    <property type="match status" value="1"/>
</dbReference>
<evidence type="ECO:0000313" key="13">
    <source>
        <dbReference type="EMBL" id="RVU95096.1"/>
    </source>
</evidence>
<dbReference type="Pfam" id="PF00072">
    <property type="entry name" value="Response_reg"/>
    <property type="match status" value="1"/>
</dbReference>
<evidence type="ECO:0000256" key="1">
    <source>
        <dbReference type="ARBA" id="ARBA00022491"/>
    </source>
</evidence>
<dbReference type="CDD" id="cd00383">
    <property type="entry name" value="trans_reg_C"/>
    <property type="match status" value="1"/>
</dbReference>
<dbReference type="Gene3D" id="1.10.10.10">
    <property type="entry name" value="Winged helix-like DNA-binding domain superfamily/Winged helix DNA-binding domain"/>
    <property type="match status" value="1"/>
</dbReference>
<keyword evidence="1" id="KW-0678">Repressor</keyword>
<dbReference type="EMBL" id="RYZS01000001">
    <property type="protein sequence ID" value="RVU95096.1"/>
    <property type="molecule type" value="Genomic_DNA"/>
</dbReference>
<dbReference type="InterPro" id="IPR011006">
    <property type="entry name" value="CheY-like_superfamily"/>
</dbReference>
<dbReference type="PROSITE" id="PS50110">
    <property type="entry name" value="RESPONSE_REGULATORY"/>
    <property type="match status" value="1"/>
</dbReference>
<evidence type="ECO:0000256" key="3">
    <source>
        <dbReference type="ARBA" id="ARBA00023012"/>
    </source>
</evidence>
<dbReference type="CDD" id="cd17574">
    <property type="entry name" value="REC_OmpR"/>
    <property type="match status" value="1"/>
</dbReference>
<dbReference type="InterPro" id="IPR036388">
    <property type="entry name" value="WH-like_DNA-bd_sf"/>
</dbReference>
<evidence type="ECO:0000256" key="10">
    <source>
        <dbReference type="PROSITE-ProRule" id="PRU01091"/>
    </source>
</evidence>
<keyword evidence="2 9" id="KW-0597">Phosphoprotein</keyword>
<keyword evidence="5 10" id="KW-0238">DNA-binding</keyword>
<dbReference type="PANTHER" id="PTHR48111:SF73">
    <property type="entry name" value="ALKALINE PHOSPHATASE SYNTHESIS TRANSCRIPTIONAL REGULATORY PROTEIN PHOP"/>
    <property type="match status" value="1"/>
</dbReference>
<dbReference type="GO" id="GO:0046677">
    <property type="term" value="P:response to antibiotic"/>
    <property type="evidence" value="ECO:0007669"/>
    <property type="project" value="UniProtKB-KW"/>
</dbReference>
<reference evidence="13 14" key="1">
    <citation type="submission" date="2018-12" db="EMBL/GenBank/DDBJ databases">
        <title>A novel vanA-carrying plasmid in a clinical isolate of Enterococcus avium.</title>
        <authorList>
            <person name="Bernasconi O.J."/>
            <person name="Luzzaro F."/>
            <person name="Endimiani A."/>
        </authorList>
    </citation>
    <scope>NUCLEOTIDE SEQUENCE [LARGE SCALE GENOMIC DNA]</scope>
    <source>
        <strain evidence="13 14">LC0559/18</strain>
    </source>
</reference>
<dbReference type="GO" id="GO:0000156">
    <property type="term" value="F:phosphorelay response regulator activity"/>
    <property type="evidence" value="ECO:0007669"/>
    <property type="project" value="TreeGrafter"/>
</dbReference>
<name>A0A437UNC0_ENTAV</name>
<dbReference type="GO" id="GO:0005829">
    <property type="term" value="C:cytosol"/>
    <property type="evidence" value="ECO:0007669"/>
    <property type="project" value="TreeGrafter"/>
</dbReference>
<keyword evidence="3" id="KW-0902">Two-component regulatory system</keyword>
<dbReference type="Gene3D" id="6.10.250.690">
    <property type="match status" value="1"/>
</dbReference>
<keyword evidence="8" id="KW-0961">Cell wall biogenesis/degradation</keyword>
<evidence type="ECO:0000256" key="6">
    <source>
        <dbReference type="ARBA" id="ARBA00023163"/>
    </source>
</evidence>
<dbReference type="SUPFAM" id="SSF52172">
    <property type="entry name" value="CheY-like"/>
    <property type="match status" value="1"/>
</dbReference>
<evidence type="ECO:0000313" key="14">
    <source>
        <dbReference type="Proteomes" id="UP000288388"/>
    </source>
</evidence>
<sequence>MKILIVDDEVKILDIIEAYLIANNYVVYKAQTGNEALEKIEKYNPQLIVLDIMLPDVDGINILKKVRESNNTPIIMLTAKSDEDDILTGLHLGADDYMVKPFRPKELVARIETVLRRADPHSTESKLIFNNRELIIVPESKEVFFNNKLISMTYTEFDILFTLANTPNKIFSRSELIEKIKGFDFEGLDRSIDSHIKNIRRKLECDPKNPKYILTIHGTGYRFGYKK</sequence>
<comment type="caution">
    <text evidence="13">The sequence shown here is derived from an EMBL/GenBank/DDBJ whole genome shotgun (WGS) entry which is preliminary data.</text>
</comment>
<feature type="modified residue" description="4-aspartylphosphate" evidence="9">
    <location>
        <position position="51"/>
    </location>
</feature>
<protein>
    <submittedName>
        <fullName evidence="13">Response regulator transcription factor</fullName>
    </submittedName>
</protein>
<dbReference type="GO" id="GO:0006355">
    <property type="term" value="P:regulation of DNA-templated transcription"/>
    <property type="evidence" value="ECO:0007669"/>
    <property type="project" value="InterPro"/>
</dbReference>
<dbReference type="InterPro" id="IPR039420">
    <property type="entry name" value="WalR-like"/>
</dbReference>
<evidence type="ECO:0000259" key="11">
    <source>
        <dbReference type="PROSITE" id="PS50110"/>
    </source>
</evidence>
<dbReference type="PROSITE" id="PS51755">
    <property type="entry name" value="OMPR_PHOB"/>
    <property type="match status" value="1"/>
</dbReference>
<dbReference type="SMART" id="SM00448">
    <property type="entry name" value="REC"/>
    <property type="match status" value="1"/>
</dbReference>
<dbReference type="InterPro" id="IPR001867">
    <property type="entry name" value="OmpR/PhoB-type_DNA-bd"/>
</dbReference>
<evidence type="ECO:0000256" key="7">
    <source>
        <dbReference type="ARBA" id="ARBA00023251"/>
    </source>
</evidence>
<accession>A0A437UNC0</accession>
<organism evidence="13 14">
    <name type="scientific">Enterococcus avium</name>
    <name type="common">Streptococcus avium</name>
    <dbReference type="NCBI Taxonomy" id="33945"/>
    <lineage>
        <taxon>Bacteria</taxon>
        <taxon>Bacillati</taxon>
        <taxon>Bacillota</taxon>
        <taxon>Bacilli</taxon>
        <taxon>Lactobacillales</taxon>
        <taxon>Enterococcaceae</taxon>
        <taxon>Enterococcus</taxon>
    </lineage>
</organism>
<dbReference type="AlphaFoldDB" id="A0A437UNC0"/>
<dbReference type="InterPro" id="IPR001789">
    <property type="entry name" value="Sig_transdc_resp-reg_receiver"/>
</dbReference>
<evidence type="ECO:0000256" key="5">
    <source>
        <dbReference type="ARBA" id="ARBA00023125"/>
    </source>
</evidence>
<dbReference type="PANTHER" id="PTHR48111">
    <property type="entry name" value="REGULATOR OF RPOS"/>
    <property type="match status" value="1"/>
</dbReference>
<keyword evidence="4" id="KW-0805">Transcription regulation</keyword>
<dbReference type="FunFam" id="3.40.50.2300:FF:000001">
    <property type="entry name" value="DNA-binding response regulator PhoB"/>
    <property type="match status" value="1"/>
</dbReference>
<dbReference type="GO" id="GO:0071555">
    <property type="term" value="P:cell wall organization"/>
    <property type="evidence" value="ECO:0007669"/>
    <property type="project" value="UniProtKB-KW"/>
</dbReference>
<evidence type="ECO:0000259" key="12">
    <source>
        <dbReference type="PROSITE" id="PS51755"/>
    </source>
</evidence>
<dbReference type="SMART" id="SM00862">
    <property type="entry name" value="Trans_reg_C"/>
    <property type="match status" value="1"/>
</dbReference>
<dbReference type="GO" id="GO:0032993">
    <property type="term" value="C:protein-DNA complex"/>
    <property type="evidence" value="ECO:0007669"/>
    <property type="project" value="TreeGrafter"/>
</dbReference>
<proteinExistence type="predicted"/>
<dbReference type="RefSeq" id="WP_127978953.1">
    <property type="nucleotide sequence ID" value="NZ_JARPVY010000082.1"/>
</dbReference>
<feature type="domain" description="Response regulatory" evidence="11">
    <location>
        <begin position="2"/>
        <end position="115"/>
    </location>
</feature>
<evidence type="ECO:0000256" key="2">
    <source>
        <dbReference type="ARBA" id="ARBA00022553"/>
    </source>
</evidence>